<comment type="subcellular location">
    <subcellularLocation>
        <location evidence="1 9">Cell inner membrane</location>
        <topology evidence="1 9">Single-pass membrane protein</topology>
    </subcellularLocation>
</comment>
<dbReference type="GO" id="GO:0005886">
    <property type="term" value="C:plasma membrane"/>
    <property type="evidence" value="ECO:0007669"/>
    <property type="project" value="UniProtKB-SubCell"/>
</dbReference>
<dbReference type="AlphaFoldDB" id="A0AAE3D1R3"/>
<sequence>MNNQNHSSEKTNGGILRSIRWHMAIASFAIALLTVGIGGWAVFTKISGAVVAPGSIVVESAIKSVQHREGGIVHKILVNDGDAVEAGDPLIVLDDTAARSKHAIIANELQDLNARAARLVAERDGDASIRFPSDAEDNASLEASASDILTSQKLLLHARNGSMKQRKLQLEDQITQLEKQIGGLDAQQQAKQDEIALLDEELAGLNTLLEKQLVTKTRVTTLEREKTRLTGEHGELLQQIAGLREAISERRMQMLQLDADNQTEVLRELQDVRARMAELKEEKVALEDQLDRLEIRAPRAGYIHELAAHTIGGVIRQGETIMQIVPREDLLVVEARVDPADVDQLHRAQEAWIRFPGLDHRTTPQLAAQVARIAADQTWDDVLKTSYYKVRLTIGEEELEKLNGQELIPGMPVEAFMATGSRTVLAYLTKPIVDQITHAWRET</sequence>
<evidence type="ECO:0000256" key="5">
    <source>
        <dbReference type="ARBA" id="ARBA00022519"/>
    </source>
</evidence>
<feature type="domain" description="AprE-like beta-barrel" evidence="12">
    <location>
        <begin position="331"/>
        <end position="420"/>
    </location>
</feature>
<protein>
    <recommendedName>
        <fullName evidence="9">Membrane fusion protein (MFP) family protein</fullName>
    </recommendedName>
</protein>
<dbReference type="InterPro" id="IPR050739">
    <property type="entry name" value="MFP"/>
</dbReference>
<dbReference type="Gene3D" id="2.40.30.170">
    <property type="match status" value="1"/>
</dbReference>
<dbReference type="PRINTS" id="PR01490">
    <property type="entry name" value="RTXTOXIND"/>
</dbReference>
<dbReference type="Pfam" id="PF25994">
    <property type="entry name" value="HH_AprE"/>
    <property type="match status" value="1"/>
</dbReference>
<keyword evidence="7 9" id="KW-1133">Transmembrane helix</keyword>
<feature type="coiled-coil region" evidence="10">
    <location>
        <begin position="160"/>
        <end position="194"/>
    </location>
</feature>
<dbReference type="Proteomes" id="UP001196509">
    <property type="component" value="Unassembled WGS sequence"/>
</dbReference>
<evidence type="ECO:0000256" key="4">
    <source>
        <dbReference type="ARBA" id="ARBA00022475"/>
    </source>
</evidence>
<keyword evidence="3 9" id="KW-0813">Transport</keyword>
<dbReference type="Gene3D" id="2.40.50.100">
    <property type="match status" value="1"/>
</dbReference>
<proteinExistence type="inferred from homology"/>
<dbReference type="InterPro" id="IPR010129">
    <property type="entry name" value="T1SS_HlyD"/>
</dbReference>
<evidence type="ECO:0000256" key="10">
    <source>
        <dbReference type="SAM" id="Coils"/>
    </source>
</evidence>
<keyword evidence="4 9" id="KW-1003">Cell membrane</keyword>
<evidence type="ECO:0000313" key="13">
    <source>
        <dbReference type="EMBL" id="MBW8637823.1"/>
    </source>
</evidence>
<evidence type="ECO:0000256" key="6">
    <source>
        <dbReference type="ARBA" id="ARBA00022692"/>
    </source>
</evidence>
<feature type="domain" description="AprE-like long alpha-helical hairpin" evidence="11">
    <location>
        <begin position="98"/>
        <end position="289"/>
    </location>
</feature>
<dbReference type="GO" id="GO:0015031">
    <property type="term" value="P:protein transport"/>
    <property type="evidence" value="ECO:0007669"/>
    <property type="project" value="InterPro"/>
</dbReference>
<accession>A0AAE3D1R3</accession>
<keyword evidence="14" id="KW-1185">Reference proteome</keyword>
<reference evidence="13" key="1">
    <citation type="submission" date="2021-08" db="EMBL/GenBank/DDBJ databases">
        <title>Hoeflea bacterium WL0058 sp. nov., isolated from the sediment.</title>
        <authorList>
            <person name="Wang L."/>
            <person name="Zhang D."/>
        </authorList>
    </citation>
    <scope>NUCLEOTIDE SEQUENCE</scope>
    <source>
        <strain evidence="13">WL0058</strain>
    </source>
</reference>
<evidence type="ECO:0000256" key="8">
    <source>
        <dbReference type="ARBA" id="ARBA00023136"/>
    </source>
</evidence>
<dbReference type="PANTHER" id="PTHR30386:SF17">
    <property type="entry name" value="ALKALINE PROTEASE SECRETION PROTEIN APRE"/>
    <property type="match status" value="1"/>
</dbReference>
<gene>
    <name evidence="13" type="ORF">K1W69_11545</name>
</gene>
<dbReference type="InterPro" id="IPR058982">
    <property type="entry name" value="Beta-barrel_AprE"/>
</dbReference>
<feature type="coiled-coil region" evidence="10">
    <location>
        <begin position="252"/>
        <end position="296"/>
    </location>
</feature>
<evidence type="ECO:0000256" key="3">
    <source>
        <dbReference type="ARBA" id="ARBA00022448"/>
    </source>
</evidence>
<evidence type="ECO:0000259" key="12">
    <source>
        <dbReference type="Pfam" id="PF26002"/>
    </source>
</evidence>
<dbReference type="Pfam" id="PF26002">
    <property type="entry name" value="Beta-barrel_AprE"/>
    <property type="match status" value="1"/>
</dbReference>
<dbReference type="PANTHER" id="PTHR30386">
    <property type="entry name" value="MEMBRANE FUSION SUBUNIT OF EMRAB-TOLC MULTIDRUG EFFLUX PUMP"/>
    <property type="match status" value="1"/>
</dbReference>
<organism evidence="13 14">
    <name type="scientific">Flavimaribacter sediminis</name>
    <dbReference type="NCBI Taxonomy" id="2865987"/>
    <lineage>
        <taxon>Bacteria</taxon>
        <taxon>Pseudomonadati</taxon>
        <taxon>Pseudomonadota</taxon>
        <taxon>Alphaproteobacteria</taxon>
        <taxon>Hyphomicrobiales</taxon>
        <taxon>Rhizobiaceae</taxon>
        <taxon>Flavimaribacter</taxon>
    </lineage>
</organism>
<comment type="similarity">
    <text evidence="2 9">Belongs to the membrane fusion protein (MFP) (TC 8.A.1) family.</text>
</comment>
<evidence type="ECO:0000259" key="11">
    <source>
        <dbReference type="Pfam" id="PF25994"/>
    </source>
</evidence>
<keyword evidence="5 9" id="KW-0997">Cell inner membrane</keyword>
<dbReference type="InterPro" id="IPR058781">
    <property type="entry name" value="HH_AprE-like"/>
</dbReference>
<dbReference type="NCBIfam" id="TIGR01843">
    <property type="entry name" value="type_I_hlyD"/>
    <property type="match status" value="1"/>
</dbReference>
<evidence type="ECO:0000256" key="1">
    <source>
        <dbReference type="ARBA" id="ARBA00004377"/>
    </source>
</evidence>
<evidence type="ECO:0000256" key="7">
    <source>
        <dbReference type="ARBA" id="ARBA00022989"/>
    </source>
</evidence>
<name>A0AAE3D1R3_9HYPH</name>
<feature type="transmembrane region" description="Helical" evidence="9">
    <location>
        <begin position="21"/>
        <end position="43"/>
    </location>
</feature>
<keyword evidence="6 9" id="KW-0812">Transmembrane</keyword>
<keyword evidence="8 9" id="KW-0472">Membrane</keyword>
<comment type="caution">
    <text evidence="13">The sequence shown here is derived from an EMBL/GenBank/DDBJ whole genome shotgun (WGS) entry which is preliminary data.</text>
</comment>
<evidence type="ECO:0000256" key="2">
    <source>
        <dbReference type="ARBA" id="ARBA00009477"/>
    </source>
</evidence>
<evidence type="ECO:0000256" key="9">
    <source>
        <dbReference type="RuleBase" id="RU365093"/>
    </source>
</evidence>
<keyword evidence="10" id="KW-0175">Coiled coil</keyword>
<dbReference type="EMBL" id="JAICBX010000002">
    <property type="protein sequence ID" value="MBW8637823.1"/>
    <property type="molecule type" value="Genomic_DNA"/>
</dbReference>
<evidence type="ECO:0000313" key="14">
    <source>
        <dbReference type="Proteomes" id="UP001196509"/>
    </source>
</evidence>